<dbReference type="InterPro" id="IPR032508">
    <property type="entry name" value="FecR_C"/>
</dbReference>
<feature type="transmembrane region" description="Helical" evidence="1">
    <location>
        <begin position="91"/>
        <end position="112"/>
    </location>
</feature>
<keyword evidence="1" id="KW-0812">Transmembrane</keyword>
<gene>
    <name evidence="4" type="ORF">U0035_05130</name>
</gene>
<dbReference type="PANTHER" id="PTHR30273:SF2">
    <property type="entry name" value="PROTEIN FECR"/>
    <property type="match status" value="1"/>
</dbReference>
<evidence type="ECO:0000256" key="1">
    <source>
        <dbReference type="SAM" id="Phobius"/>
    </source>
</evidence>
<keyword evidence="1" id="KW-0472">Membrane</keyword>
<evidence type="ECO:0000313" key="5">
    <source>
        <dbReference type="Proteomes" id="UP001325680"/>
    </source>
</evidence>
<name>A0ABZ0W8B3_9BACT</name>
<dbReference type="Proteomes" id="UP001325680">
    <property type="component" value="Chromosome"/>
</dbReference>
<dbReference type="PIRSF" id="PIRSF018266">
    <property type="entry name" value="FecR"/>
    <property type="match status" value="1"/>
</dbReference>
<dbReference type="InterPro" id="IPR006860">
    <property type="entry name" value="FecR"/>
</dbReference>
<keyword evidence="1" id="KW-1133">Transmembrane helix</keyword>
<accession>A0ABZ0W8B3</accession>
<sequence length="350" mass="40259">MNRKEYLEKYLYGTASQEEKEQVTVWITGLMERVATGQANEEEEKIITHWLNHEREVSINAEEVEKRGKATKMILGAQQLTDLRKNNRFTFYRYAAAITVLFVIGIGSYYIYQPHEKKREATLYFPAAGRVEANIITYKVRPADTIKKVQLPDSSFVYLNTNASLSIDSGRFNLRNRDVVLDHGEAFFEVAKNAEKKFTVQLGNLVLEVVGTSFNIENNEIKAEKRVFVKTGKVLIKDKEKLIASLTPHEVFTYNNITKEYAIKKNATIDLSEWTSGRLVFEGADWNEIKQKIKNRFNVDLAIENNALPAHIELNAIFNREDNYSEIAKIIAGIYGARFRTEAHKIIFFK</sequence>
<dbReference type="Pfam" id="PF16344">
    <property type="entry name" value="FecR_C"/>
    <property type="match status" value="1"/>
</dbReference>
<protein>
    <submittedName>
        <fullName evidence="4">FecR family protein</fullName>
    </submittedName>
</protein>
<feature type="domain" description="Protein FecR C-terminal" evidence="3">
    <location>
        <begin position="278"/>
        <end position="347"/>
    </location>
</feature>
<evidence type="ECO:0000313" key="4">
    <source>
        <dbReference type="EMBL" id="WQD39528.1"/>
    </source>
</evidence>
<reference evidence="4 5" key="1">
    <citation type="submission" date="2023-12" db="EMBL/GenBank/DDBJ databases">
        <title>Genome sequencing and assembly of bacterial species from a model synthetic community.</title>
        <authorList>
            <person name="Hogle S.L."/>
        </authorList>
    </citation>
    <scope>NUCLEOTIDE SEQUENCE [LARGE SCALE GENOMIC DNA]</scope>
    <source>
        <strain evidence="4 5">HAMBI_3031</strain>
    </source>
</reference>
<organism evidence="4 5">
    <name type="scientific">Niabella yanshanensis</name>
    <dbReference type="NCBI Taxonomy" id="577386"/>
    <lineage>
        <taxon>Bacteria</taxon>
        <taxon>Pseudomonadati</taxon>
        <taxon>Bacteroidota</taxon>
        <taxon>Chitinophagia</taxon>
        <taxon>Chitinophagales</taxon>
        <taxon>Chitinophagaceae</taxon>
        <taxon>Niabella</taxon>
    </lineage>
</organism>
<dbReference type="InterPro" id="IPR012373">
    <property type="entry name" value="Ferrdict_sens_TM"/>
</dbReference>
<dbReference type="EMBL" id="CP139960">
    <property type="protein sequence ID" value="WQD39528.1"/>
    <property type="molecule type" value="Genomic_DNA"/>
</dbReference>
<dbReference type="Gene3D" id="3.55.50.30">
    <property type="match status" value="1"/>
</dbReference>
<evidence type="ECO:0000259" key="2">
    <source>
        <dbReference type="Pfam" id="PF04773"/>
    </source>
</evidence>
<proteinExistence type="predicted"/>
<dbReference type="PANTHER" id="PTHR30273">
    <property type="entry name" value="PERIPLASMIC SIGNAL SENSOR AND SIGMA FACTOR ACTIVATOR FECR-RELATED"/>
    <property type="match status" value="1"/>
</dbReference>
<keyword evidence="5" id="KW-1185">Reference proteome</keyword>
<evidence type="ECO:0000259" key="3">
    <source>
        <dbReference type="Pfam" id="PF16344"/>
    </source>
</evidence>
<dbReference type="RefSeq" id="WP_114788964.1">
    <property type="nucleotide sequence ID" value="NZ_CP139960.1"/>
</dbReference>
<dbReference type="Pfam" id="PF04773">
    <property type="entry name" value="FecR"/>
    <property type="match status" value="1"/>
</dbReference>
<dbReference type="Gene3D" id="2.60.120.1440">
    <property type="match status" value="1"/>
</dbReference>
<feature type="domain" description="FecR protein" evidence="2">
    <location>
        <begin position="144"/>
        <end position="234"/>
    </location>
</feature>